<sequence length="1183" mass="132961">MMTDTQDQIYELTKECSTNFQRVLITTTEGSCHEFVSIQHQSFRVWITTIGALAPLRASLDHRLRQHGHIKLAVVELLLLIKDCLDNAGPENEVDSAHQNKPEDPQSFISQHMALEKAVESLHQLASSIRRASVPNSNFDLSARFSEGNKIYNQEFNSLAKILLKYRFPAASESLLDQLAKSMSRRRNLLLYIHRHAQKLGQNRDHVAPLVANQPNPAREAISSGQPTGSAMLTTALSGTAMLPQHSPFSAYSQTEASRFSATKNIVKWQAQSSINSSKTGMWLLNDQAAYPPVPKFNPGDKFCPCPYCLQPLPTEKLELRYWRRHYNDDIKPFICLSEECCDPLRFFSHIETWKEHMIGQHSADWTRTIHSTVWYCDIDGCNPDEKIFYSRTGFEKHIKAKPKRIYSTNQISALVVRKQRGLLRNAIACPLCEMEVHIGSTSNIPLEDHIAGHLHYIASLCDPQMDASAQESSYGSQSAEKRTERGSQTDPKTDLFTNVEKTELLFQDEDRAPEPGASVAATYYTSPEWVDTSVTVDRSYFMARDYDPSQDVILQSIARDQSPGFSNPSASSSVTSTQMVTNLRSRNEYTVGWICALSKEKTAAMAMLDQIHSDASFPWDKNLYALGSMSKRNIVIRCQSTGQYGIHSSAAAANEMLHSFPSIKVILLVGIGSGIPPKVRPGDVVVGTPTQEYPGVVQWDYGKVVMDGGFKRTGTINNPPGALLEALSSLKTMHDSGRTKLPQYLDNMKKMPRFAPEHTGPESLTDPLFSPNSSYRSQSSEFDQFTRQSKTGNTQPNKTQKKPGEMRIHYVLIASGNTIVRNAEVRDEINDTLGGNLLCIEMEAAGLMEFPCLVIRGICDYADSHKNNNWQEYAAAVAAAYAKELLEFLPPDGVNTERPMKSILDQLQAAPTTIEILKPKLNKQEDLEILNWLTLVDYDDHQTDYFDVRHQGTGQRFLESIGYRRWLETSEQILFCFGTPGAGKTILTSAVVDNLRTRFSGRSEIAIVYIYCHIGWKDEQDAQSLLASILKQLARGRYSLPRAVKELHERHSKERWTRPSIDEIVIALESVSKEYERVFIIVDALDELNCRQAFLSLLFQLHAKCDANIFATSRYIPGVTEELGNSTKFEISASRSDEDMQKYLDAQISNSGEKLLMDNREKVKTRITTVANGMYVSSLPYN</sequence>
<evidence type="ECO:0000313" key="5">
    <source>
        <dbReference type="Proteomes" id="UP001373714"/>
    </source>
</evidence>
<feature type="compositionally biased region" description="Polar residues" evidence="2">
    <location>
        <begin position="469"/>
        <end position="479"/>
    </location>
</feature>
<dbReference type="GO" id="GO:0009116">
    <property type="term" value="P:nucleoside metabolic process"/>
    <property type="evidence" value="ECO:0007669"/>
    <property type="project" value="InterPro"/>
</dbReference>
<feature type="region of interest" description="Disordered" evidence="2">
    <location>
        <begin position="753"/>
        <end position="804"/>
    </location>
</feature>
<dbReference type="GO" id="GO:0003824">
    <property type="term" value="F:catalytic activity"/>
    <property type="evidence" value="ECO:0007669"/>
    <property type="project" value="InterPro"/>
</dbReference>
<keyword evidence="5" id="KW-1185">Reference proteome</keyword>
<feature type="region of interest" description="Disordered" evidence="2">
    <location>
        <begin position="469"/>
        <end position="494"/>
    </location>
</feature>
<dbReference type="InterPro" id="IPR053137">
    <property type="entry name" value="NLR-like"/>
</dbReference>
<organism evidence="4 5">
    <name type="scientific">Orbilia blumenaviensis</name>
    <dbReference type="NCBI Taxonomy" id="1796055"/>
    <lineage>
        <taxon>Eukaryota</taxon>
        <taxon>Fungi</taxon>
        <taxon>Dikarya</taxon>
        <taxon>Ascomycota</taxon>
        <taxon>Pezizomycotina</taxon>
        <taxon>Orbiliomycetes</taxon>
        <taxon>Orbiliales</taxon>
        <taxon>Orbiliaceae</taxon>
        <taxon>Orbilia</taxon>
    </lineage>
</organism>
<dbReference type="AlphaFoldDB" id="A0AAV9VMR8"/>
<evidence type="ECO:0000259" key="3">
    <source>
        <dbReference type="Pfam" id="PF24883"/>
    </source>
</evidence>
<dbReference type="PANTHER" id="PTHR46082">
    <property type="entry name" value="ATP/GTP-BINDING PROTEIN-RELATED"/>
    <property type="match status" value="1"/>
</dbReference>
<dbReference type="InterPro" id="IPR027417">
    <property type="entry name" value="P-loop_NTPase"/>
</dbReference>
<comment type="caution">
    <text evidence="4">The sequence shown here is derived from an EMBL/GenBank/DDBJ whole genome shotgun (WGS) entry which is preliminary data.</text>
</comment>
<feature type="compositionally biased region" description="Polar residues" evidence="2">
    <location>
        <begin position="771"/>
        <end position="799"/>
    </location>
</feature>
<dbReference type="Proteomes" id="UP001373714">
    <property type="component" value="Unassembled WGS sequence"/>
</dbReference>
<dbReference type="EMBL" id="JAVHNS010000001">
    <property type="protein sequence ID" value="KAK6363380.1"/>
    <property type="molecule type" value="Genomic_DNA"/>
</dbReference>
<evidence type="ECO:0000256" key="2">
    <source>
        <dbReference type="SAM" id="MobiDB-lite"/>
    </source>
</evidence>
<accession>A0AAV9VMR8</accession>
<name>A0AAV9VMR8_9PEZI</name>
<dbReference type="Gene3D" id="3.40.50.300">
    <property type="entry name" value="P-loop containing nucleotide triphosphate hydrolases"/>
    <property type="match status" value="1"/>
</dbReference>
<dbReference type="PANTHER" id="PTHR46082:SF11">
    <property type="entry name" value="AAA+ ATPASE DOMAIN-CONTAINING PROTEIN-RELATED"/>
    <property type="match status" value="1"/>
</dbReference>
<reference evidence="4 5" key="1">
    <citation type="submission" date="2019-10" db="EMBL/GenBank/DDBJ databases">
        <authorList>
            <person name="Palmer J.M."/>
        </authorList>
    </citation>
    <scope>NUCLEOTIDE SEQUENCE [LARGE SCALE GENOMIC DNA]</scope>
    <source>
        <strain evidence="4 5">TWF730</strain>
    </source>
</reference>
<dbReference type="SUPFAM" id="SSF52540">
    <property type="entry name" value="P-loop containing nucleoside triphosphate hydrolases"/>
    <property type="match status" value="1"/>
</dbReference>
<dbReference type="SUPFAM" id="SSF53167">
    <property type="entry name" value="Purine and uridine phosphorylases"/>
    <property type="match status" value="1"/>
</dbReference>
<dbReference type="Pfam" id="PF24883">
    <property type="entry name" value="NPHP3_N"/>
    <property type="match status" value="1"/>
</dbReference>
<gene>
    <name evidence="4" type="ORF">TWF730_000812</name>
</gene>
<feature type="compositionally biased region" description="Basic and acidic residues" evidence="2">
    <location>
        <begin position="480"/>
        <end position="494"/>
    </location>
</feature>
<dbReference type="Gene3D" id="3.40.50.1580">
    <property type="entry name" value="Nucleoside phosphorylase domain"/>
    <property type="match status" value="1"/>
</dbReference>
<proteinExistence type="predicted"/>
<dbReference type="InterPro" id="IPR056884">
    <property type="entry name" value="NPHP3-like_N"/>
</dbReference>
<keyword evidence="1" id="KW-0677">Repeat</keyword>
<evidence type="ECO:0000313" key="4">
    <source>
        <dbReference type="EMBL" id="KAK6363380.1"/>
    </source>
</evidence>
<feature type="domain" description="Nephrocystin 3-like N-terminal" evidence="3">
    <location>
        <begin position="953"/>
        <end position="1115"/>
    </location>
</feature>
<protein>
    <recommendedName>
        <fullName evidence="3">Nephrocystin 3-like N-terminal domain-containing protein</fullName>
    </recommendedName>
</protein>
<dbReference type="InterPro" id="IPR035994">
    <property type="entry name" value="Nucleoside_phosphorylase_sf"/>
</dbReference>
<evidence type="ECO:0000256" key="1">
    <source>
        <dbReference type="ARBA" id="ARBA00022737"/>
    </source>
</evidence>